<protein>
    <recommendedName>
        <fullName evidence="1">Protein NO VEIN C-terminal domain-containing protein</fullName>
    </recommendedName>
</protein>
<accession>A0A1Y1V8Q6</accession>
<reference evidence="2 3" key="2">
    <citation type="submission" date="2016-08" db="EMBL/GenBank/DDBJ databases">
        <title>Pervasive Adenine N6-methylation of Active Genes in Fungi.</title>
        <authorList>
            <consortium name="DOE Joint Genome Institute"/>
            <person name="Mondo S.J."/>
            <person name="Dannebaum R.O."/>
            <person name="Kuo R.C."/>
            <person name="Labutti K."/>
            <person name="Haridas S."/>
            <person name="Kuo A."/>
            <person name="Salamov A."/>
            <person name="Ahrendt S.R."/>
            <person name="Lipzen A."/>
            <person name="Sullivan W."/>
            <person name="Andreopoulos W.B."/>
            <person name="Clum A."/>
            <person name="Lindquist E."/>
            <person name="Daum C."/>
            <person name="Ramamoorthy G.K."/>
            <person name="Gryganskyi A."/>
            <person name="Culley D."/>
            <person name="Magnuson J.K."/>
            <person name="James T.Y."/>
            <person name="O'Malley M.A."/>
            <person name="Stajich J.E."/>
            <person name="Spatafora J.W."/>
            <person name="Visel A."/>
            <person name="Grigoriev I.V."/>
        </authorList>
    </citation>
    <scope>NUCLEOTIDE SEQUENCE [LARGE SCALE GENOMIC DNA]</scope>
    <source>
        <strain evidence="3">finn</strain>
    </source>
</reference>
<dbReference type="AlphaFoldDB" id="A0A1Y1V8Q6"/>
<evidence type="ECO:0000259" key="1">
    <source>
        <dbReference type="Pfam" id="PF13020"/>
    </source>
</evidence>
<dbReference type="EMBL" id="MCFH01000024">
    <property type="protein sequence ID" value="ORX49253.1"/>
    <property type="molecule type" value="Genomic_DNA"/>
</dbReference>
<organism evidence="2 3">
    <name type="scientific">Piromyces finnis</name>
    <dbReference type="NCBI Taxonomy" id="1754191"/>
    <lineage>
        <taxon>Eukaryota</taxon>
        <taxon>Fungi</taxon>
        <taxon>Fungi incertae sedis</taxon>
        <taxon>Chytridiomycota</taxon>
        <taxon>Chytridiomycota incertae sedis</taxon>
        <taxon>Neocallimastigomycetes</taxon>
        <taxon>Neocallimastigales</taxon>
        <taxon>Neocallimastigaceae</taxon>
        <taxon>Piromyces</taxon>
    </lineage>
</organism>
<evidence type="ECO:0000313" key="2">
    <source>
        <dbReference type="EMBL" id="ORX49253.1"/>
    </source>
</evidence>
<dbReference type="OrthoDB" id="10403322at2759"/>
<comment type="caution">
    <text evidence="2">The sequence shown here is derived from an EMBL/GenBank/DDBJ whole genome shotgun (WGS) entry which is preliminary data.</text>
</comment>
<dbReference type="InterPro" id="IPR024975">
    <property type="entry name" value="NOV_C"/>
</dbReference>
<name>A0A1Y1V8Q6_9FUNG</name>
<proteinExistence type="predicted"/>
<evidence type="ECO:0000313" key="3">
    <source>
        <dbReference type="Proteomes" id="UP000193719"/>
    </source>
</evidence>
<keyword evidence="3" id="KW-1185">Reference proteome</keyword>
<dbReference type="Proteomes" id="UP000193719">
    <property type="component" value="Unassembled WGS sequence"/>
</dbReference>
<feature type="domain" description="Protein NO VEIN C-terminal" evidence="1">
    <location>
        <begin position="37"/>
        <end position="105"/>
    </location>
</feature>
<reference evidence="2 3" key="1">
    <citation type="submission" date="2016-08" db="EMBL/GenBank/DDBJ databases">
        <title>Genomes of anaerobic fungi encode conserved fungal cellulosomes for biomass hydrolysis.</title>
        <authorList>
            <consortium name="DOE Joint Genome Institute"/>
            <person name="Haitjema C.H."/>
            <person name="Gilmore S.P."/>
            <person name="Henske J.K."/>
            <person name="Solomon K.V."/>
            <person name="De Groot R."/>
            <person name="Kuo A."/>
            <person name="Mondo S.J."/>
            <person name="Salamov A.A."/>
            <person name="Labutti K."/>
            <person name="Zhao Z."/>
            <person name="Chiniquy J."/>
            <person name="Barry K."/>
            <person name="Brewer H.M."/>
            <person name="Purvine S.O."/>
            <person name="Wright A.T."/>
            <person name="Boxma B."/>
            <person name="Van Alen T."/>
            <person name="Hackstein J.H."/>
            <person name="Baker S.E."/>
            <person name="Grigoriev I.V."/>
            <person name="O'Malley M.A."/>
        </authorList>
    </citation>
    <scope>NUCLEOTIDE SEQUENCE [LARGE SCALE GENOMIC DNA]</scope>
    <source>
        <strain evidence="3">finn</strain>
    </source>
</reference>
<sequence length="117" mass="13508">MDLLRSGQLKSVEWKTLSKNGCGTKLDYHGKTYYLDPDGSHYDIVVETNNDRKILIEVKSTKHDYNGNKVPFFLSQKQISMMNNIKYPNEYILAIVFDAPCNPKHFFMSLSNNVVEN</sequence>
<dbReference type="Pfam" id="PF13020">
    <property type="entry name" value="NOV_C"/>
    <property type="match status" value="1"/>
</dbReference>
<gene>
    <name evidence="2" type="ORF">BCR36DRAFT_583856</name>
</gene>